<organism evidence="5">
    <name type="scientific">Quercus suber</name>
    <name type="common">Cork oak</name>
    <dbReference type="NCBI Taxonomy" id="58331"/>
    <lineage>
        <taxon>Eukaryota</taxon>
        <taxon>Viridiplantae</taxon>
        <taxon>Streptophyta</taxon>
        <taxon>Embryophyta</taxon>
        <taxon>Tracheophyta</taxon>
        <taxon>Spermatophyta</taxon>
        <taxon>Magnoliopsida</taxon>
        <taxon>eudicotyledons</taxon>
        <taxon>Gunneridae</taxon>
        <taxon>Pentapetalae</taxon>
        <taxon>rosids</taxon>
        <taxon>fabids</taxon>
        <taxon>Fagales</taxon>
        <taxon>Fagaceae</taxon>
        <taxon>Quercus</taxon>
    </lineage>
</organism>
<dbReference type="AlphaFoldDB" id="A0AAW0M3U7"/>
<keyword evidence="2" id="KW-0677">Repeat</keyword>
<feature type="domain" description="EF-hand" evidence="4">
    <location>
        <begin position="93"/>
        <end position="128"/>
    </location>
</feature>
<evidence type="ECO:0000256" key="1">
    <source>
        <dbReference type="ARBA" id="ARBA00022723"/>
    </source>
</evidence>
<dbReference type="SMART" id="SM00054">
    <property type="entry name" value="EFh"/>
    <property type="match status" value="4"/>
</dbReference>
<evidence type="ECO:0000313" key="5">
    <source>
        <dbReference type="EMBL" id="KAK7857419.1"/>
    </source>
</evidence>
<dbReference type="PROSITE" id="PS00018">
    <property type="entry name" value="EF_HAND_1"/>
    <property type="match status" value="4"/>
</dbReference>
<reference evidence="5" key="2">
    <citation type="journal article" date="2018" name="Sci. Data">
        <title>The draft genome sequence of cork oak.</title>
        <authorList>
            <person name="Ramos A.M."/>
            <person name="Usie A."/>
            <person name="Barbosa P."/>
            <person name="Barros P.M."/>
            <person name="Capote T."/>
            <person name="Chaves I."/>
            <person name="Simoes F."/>
            <person name="Abreu I."/>
            <person name="Carrasquinho I."/>
            <person name="Faro C."/>
            <person name="Guimaraes J.B."/>
            <person name="Mendonca D."/>
            <person name="Nobrega F."/>
            <person name="Rodrigues L."/>
            <person name="Saibo N.J.M."/>
            <person name="Varela M.C."/>
            <person name="Egas C."/>
            <person name="Matos J."/>
            <person name="Miguel C.M."/>
            <person name="Oliveira M.M."/>
            <person name="Ricardo C.P."/>
            <person name="Goncalves S."/>
        </authorList>
    </citation>
    <scope>NUCLEOTIDE SEQUENCE [LARGE SCALE GENOMIC DNA]</scope>
    <source>
        <strain evidence="5">HL8</strain>
    </source>
</reference>
<dbReference type="Pfam" id="PF13405">
    <property type="entry name" value="EF-hand_6"/>
    <property type="match status" value="1"/>
</dbReference>
<evidence type="ECO:0000256" key="2">
    <source>
        <dbReference type="ARBA" id="ARBA00022737"/>
    </source>
</evidence>
<dbReference type="GO" id="GO:0005509">
    <property type="term" value="F:calcium ion binding"/>
    <property type="evidence" value="ECO:0007669"/>
    <property type="project" value="InterPro"/>
</dbReference>
<comment type="caution">
    <text evidence="5">The sequence shown here is derived from an EMBL/GenBank/DDBJ whole genome shotgun (WGS) entry which is preliminary data.</text>
</comment>
<dbReference type="InterPro" id="IPR018247">
    <property type="entry name" value="EF_Hand_1_Ca_BS"/>
</dbReference>
<keyword evidence="1" id="KW-0479">Metal-binding</keyword>
<feature type="domain" description="EF-hand" evidence="4">
    <location>
        <begin position="15"/>
        <end position="50"/>
    </location>
</feature>
<dbReference type="InterPro" id="IPR002048">
    <property type="entry name" value="EF_hand_dom"/>
</dbReference>
<keyword evidence="3" id="KW-0106">Calcium</keyword>
<protein>
    <submittedName>
        <fullName evidence="5">Calmodulin-like protein 5</fullName>
    </submittedName>
</protein>
<dbReference type="CDD" id="cd00051">
    <property type="entry name" value="EFh"/>
    <property type="match status" value="2"/>
</dbReference>
<proteinExistence type="predicted"/>
<reference evidence="5" key="3">
    <citation type="submission" date="2023-07" db="EMBL/GenBank/DDBJ databases">
        <title>An improved reference 1 genome and first organelle genomes of Quercus suber.</title>
        <authorList>
            <consortium name="Genosuber Consortium"/>
            <person name="Usie A."/>
            <person name="Serra O."/>
            <person name="Barros P."/>
        </authorList>
    </citation>
    <scope>NUCLEOTIDE SEQUENCE</scope>
    <source>
        <strain evidence="5">HL8</strain>
        <tissue evidence="5">Leaves</tissue>
    </source>
</reference>
<dbReference type="PANTHER" id="PTHR10891">
    <property type="entry name" value="EF-HAND CALCIUM-BINDING DOMAIN CONTAINING PROTEIN"/>
    <property type="match status" value="1"/>
</dbReference>
<dbReference type="InterPro" id="IPR039647">
    <property type="entry name" value="EF_hand_pair_protein_CML-like"/>
</dbReference>
<evidence type="ECO:0000256" key="3">
    <source>
        <dbReference type="ARBA" id="ARBA00022837"/>
    </source>
</evidence>
<dbReference type="Pfam" id="PF13499">
    <property type="entry name" value="EF-hand_7"/>
    <property type="match status" value="1"/>
</dbReference>
<name>A0AAW0M3U7_QUESU</name>
<dbReference type="InterPro" id="IPR011992">
    <property type="entry name" value="EF-hand-dom_pair"/>
</dbReference>
<dbReference type="Gene3D" id="1.10.238.10">
    <property type="entry name" value="EF-hand"/>
    <property type="match status" value="2"/>
</dbReference>
<accession>A0AAW0M3U7</accession>
<dbReference type="EMBL" id="PKMF04000027">
    <property type="protein sequence ID" value="KAK7857419.1"/>
    <property type="molecule type" value="Genomic_DNA"/>
</dbReference>
<dbReference type="PROSITE" id="PS50222">
    <property type="entry name" value="EF_HAND_2"/>
    <property type="match status" value="2"/>
</dbReference>
<sequence>MGRIVDNKPIKPMKLTEDQIKKIFKKYDVNNDNQLSKEELKKAFHYLGSIIPGIRANRGLHHADANKDGVVDEGEMNELVKYAVGLGFKPLPPTEDQLRNIFKKYDTNNDNKLSREELKKAFDYLGSLIPGFRADRGLHHADANKDGYVNEREMDELVKYAVRVGFTVKA</sequence>
<dbReference type="SUPFAM" id="SSF47473">
    <property type="entry name" value="EF-hand"/>
    <property type="match status" value="1"/>
</dbReference>
<gene>
    <name evidence="5" type="primary">CML5_3</name>
    <name evidence="5" type="ORF">CFP56_017694</name>
</gene>
<evidence type="ECO:0000259" key="4">
    <source>
        <dbReference type="PROSITE" id="PS50222"/>
    </source>
</evidence>
<reference evidence="5" key="1">
    <citation type="submission" date="2017-12" db="EMBL/GenBank/DDBJ databases">
        <authorList>
            <person name="Barbosa P."/>
            <person name="Usie A."/>
            <person name="Ramos A.M."/>
        </authorList>
    </citation>
    <scope>NUCLEOTIDE SEQUENCE</scope>
    <source>
        <strain evidence="5">HL8</strain>
        <tissue evidence="5">Leaves</tissue>
    </source>
</reference>